<keyword evidence="2" id="KW-0418">Kinase</keyword>
<dbReference type="InterPro" id="IPR052194">
    <property type="entry name" value="MESH1"/>
</dbReference>
<accession>A0A1H6F7R4</accession>
<dbReference type="CDD" id="cd00077">
    <property type="entry name" value="HDc"/>
    <property type="match status" value="1"/>
</dbReference>
<evidence type="ECO:0000259" key="1">
    <source>
        <dbReference type="PROSITE" id="PS51831"/>
    </source>
</evidence>
<dbReference type="RefSeq" id="WP_286019296.1">
    <property type="nucleotide sequence ID" value="NZ_FMSV02000437.1"/>
</dbReference>
<dbReference type="SMART" id="SM00471">
    <property type="entry name" value="HDc"/>
    <property type="match status" value="1"/>
</dbReference>
<dbReference type="AlphaFoldDB" id="A0A1H6F7R4"/>
<dbReference type="EMBL" id="FMSV02000437">
    <property type="protein sequence ID" value="SEH06160.1"/>
    <property type="molecule type" value="Genomic_DNA"/>
</dbReference>
<keyword evidence="3" id="KW-1185">Reference proteome</keyword>
<dbReference type="Gene3D" id="1.10.3210.10">
    <property type="entry name" value="Hypothetical protein af1432"/>
    <property type="match status" value="1"/>
</dbReference>
<keyword evidence="2" id="KW-0808">Transferase</keyword>
<dbReference type="PANTHER" id="PTHR46246:SF1">
    <property type="entry name" value="GUANOSINE-3',5'-BIS(DIPHOSPHATE) 3'-PYROPHOSPHOHYDROLASE MESH1"/>
    <property type="match status" value="1"/>
</dbReference>
<name>A0A1H6F7R4_9GAMM</name>
<evidence type="ECO:0000313" key="2">
    <source>
        <dbReference type="EMBL" id="SEH06160.1"/>
    </source>
</evidence>
<dbReference type="PANTHER" id="PTHR46246">
    <property type="entry name" value="GUANOSINE-3',5'-BIS(DIPHOSPHATE) 3'-PYROPHOSPHOHYDROLASE MESH1"/>
    <property type="match status" value="1"/>
</dbReference>
<dbReference type="Proteomes" id="UP000236724">
    <property type="component" value="Unassembled WGS sequence"/>
</dbReference>
<gene>
    <name evidence="2" type="primary">rsh</name>
    <name evidence="2" type="ORF">MBHS_02015</name>
</gene>
<dbReference type="GO" id="GO:0008728">
    <property type="term" value="F:GTP diphosphokinase activity"/>
    <property type="evidence" value="ECO:0007669"/>
    <property type="project" value="UniProtKB-EC"/>
</dbReference>
<dbReference type="InterPro" id="IPR003607">
    <property type="entry name" value="HD/PDEase_dom"/>
</dbReference>
<proteinExistence type="predicted"/>
<feature type="domain" description="HD" evidence="1">
    <location>
        <begin position="46"/>
        <end position="141"/>
    </location>
</feature>
<dbReference type="EC" id="2.7.6.5" evidence="2"/>
<sequence length="198" mass="22411">MNHSASNSVFPSCFMAADINLIMTALRFSAERHKDQRRKDVEASPYINHPIQVAEILWRIGEVHDITTLIAALLHDTLEDTETTADELEAHFGLEIRTVVEEVSDDKSLCAAERKRLQIEHAASISLQAKWVKLADKICNVYDITHNAPPRNWSQERKHAYLDWSDCVVAGLRGSNAKLEAYYAQIVNTGRERLKLSS</sequence>
<dbReference type="PROSITE" id="PS51831">
    <property type="entry name" value="HD"/>
    <property type="match status" value="1"/>
</dbReference>
<dbReference type="GO" id="GO:0008893">
    <property type="term" value="F:guanosine-3',5'-bis(diphosphate) 3'-diphosphatase activity"/>
    <property type="evidence" value="ECO:0007669"/>
    <property type="project" value="TreeGrafter"/>
</dbReference>
<dbReference type="Pfam" id="PF13328">
    <property type="entry name" value="HD_4"/>
    <property type="match status" value="1"/>
</dbReference>
<protein>
    <submittedName>
        <fullName evidence="2">GTP pyrophosphokinase rsh</fullName>
        <ecNumber evidence="2">2.7.6.5</ecNumber>
    </submittedName>
</protein>
<reference evidence="2 3" key="1">
    <citation type="submission" date="2016-10" db="EMBL/GenBank/DDBJ databases">
        <authorList>
            <person name="de Groot N.N."/>
        </authorList>
    </citation>
    <scope>NUCLEOTIDE SEQUENCE [LARGE SCALE GENOMIC DNA]</scope>
    <source>
        <strain evidence="2">MBHS1</strain>
    </source>
</reference>
<dbReference type="GO" id="GO:0016301">
    <property type="term" value="F:kinase activity"/>
    <property type="evidence" value="ECO:0007669"/>
    <property type="project" value="UniProtKB-KW"/>
</dbReference>
<dbReference type="InterPro" id="IPR006674">
    <property type="entry name" value="HD_domain"/>
</dbReference>
<evidence type="ECO:0000313" key="3">
    <source>
        <dbReference type="Proteomes" id="UP000236724"/>
    </source>
</evidence>
<dbReference type="SUPFAM" id="SSF109604">
    <property type="entry name" value="HD-domain/PDEase-like"/>
    <property type="match status" value="1"/>
</dbReference>
<organism evidence="2 3">
    <name type="scientific">Candidatus Venteria ishoeyi</name>
    <dbReference type="NCBI Taxonomy" id="1899563"/>
    <lineage>
        <taxon>Bacteria</taxon>
        <taxon>Pseudomonadati</taxon>
        <taxon>Pseudomonadota</taxon>
        <taxon>Gammaproteobacteria</taxon>
        <taxon>Thiotrichales</taxon>
        <taxon>Thiotrichaceae</taxon>
        <taxon>Venteria</taxon>
    </lineage>
</organism>